<evidence type="ECO:0000313" key="2">
    <source>
        <dbReference type="Proteomes" id="UP001549691"/>
    </source>
</evidence>
<protein>
    <submittedName>
        <fullName evidence="1">PIG-L family deacetylase</fullName>
    </submittedName>
</protein>
<dbReference type="Gene3D" id="3.40.50.10320">
    <property type="entry name" value="LmbE-like"/>
    <property type="match status" value="1"/>
</dbReference>
<gene>
    <name evidence="1" type="ORF">ABXR19_07905</name>
</gene>
<sequence>MMSIIAARLFLFPHQDDEFAVFDLLENCGEDGVVPLCVFLTCSPCGSGATAIRNSESMRVLRRLGVGDDRILFVGENLGVVDCRVSDRMGVIADWLHDFLVSHEEISEIFIPAWEGGHPDHDSVHALVLSVAVRLNRAVKILQYPLYNGRGVPGGMFRIISPLPENGPCCFRDVSAWRRVCFLALCFQYRSQWRSWIGLFPALVWRYIRNDHLALQETEIFRVHEPPHAGPLYYERRGFARWDVLGPKISRFTREWRPSGSLDALSESGK</sequence>
<evidence type="ECO:0000313" key="1">
    <source>
        <dbReference type="EMBL" id="MET7014112.1"/>
    </source>
</evidence>
<dbReference type="Pfam" id="PF02585">
    <property type="entry name" value="PIG-L"/>
    <property type="match status" value="1"/>
</dbReference>
<dbReference type="InterPro" id="IPR003737">
    <property type="entry name" value="GlcNAc_PI_deacetylase-related"/>
</dbReference>
<reference evidence="1 2" key="1">
    <citation type="submission" date="2024-07" db="EMBL/GenBank/DDBJ databases">
        <title>Uliginosibacterium flavum JJ3220;KACC:17644.</title>
        <authorList>
            <person name="Kim M.K."/>
        </authorList>
    </citation>
    <scope>NUCLEOTIDE SEQUENCE [LARGE SCALE GENOMIC DNA]</scope>
    <source>
        <strain evidence="1 2">KACC:17644</strain>
    </source>
</reference>
<organism evidence="1 2">
    <name type="scientific">Uliginosibacterium flavum</name>
    <dbReference type="NCBI Taxonomy" id="1396831"/>
    <lineage>
        <taxon>Bacteria</taxon>
        <taxon>Pseudomonadati</taxon>
        <taxon>Pseudomonadota</taxon>
        <taxon>Betaproteobacteria</taxon>
        <taxon>Rhodocyclales</taxon>
        <taxon>Zoogloeaceae</taxon>
        <taxon>Uliginosibacterium</taxon>
    </lineage>
</organism>
<name>A0ABV2TM51_9RHOO</name>
<accession>A0ABV2TM51</accession>
<dbReference type="InterPro" id="IPR024078">
    <property type="entry name" value="LmbE-like_dom_sf"/>
</dbReference>
<keyword evidence="2" id="KW-1185">Reference proteome</keyword>
<dbReference type="RefSeq" id="WP_354600575.1">
    <property type="nucleotide sequence ID" value="NZ_JBEWZI010000007.1"/>
</dbReference>
<dbReference type="Proteomes" id="UP001549691">
    <property type="component" value="Unassembled WGS sequence"/>
</dbReference>
<proteinExistence type="predicted"/>
<comment type="caution">
    <text evidence="1">The sequence shown here is derived from an EMBL/GenBank/DDBJ whole genome shotgun (WGS) entry which is preliminary data.</text>
</comment>
<dbReference type="SUPFAM" id="SSF102588">
    <property type="entry name" value="LmbE-like"/>
    <property type="match status" value="1"/>
</dbReference>
<dbReference type="EMBL" id="JBEWZI010000007">
    <property type="protein sequence ID" value="MET7014112.1"/>
    <property type="molecule type" value="Genomic_DNA"/>
</dbReference>